<accession>A0A409WX49</accession>
<organism evidence="2 3">
    <name type="scientific">Psilocybe cyanescens</name>
    <dbReference type="NCBI Taxonomy" id="93625"/>
    <lineage>
        <taxon>Eukaryota</taxon>
        <taxon>Fungi</taxon>
        <taxon>Dikarya</taxon>
        <taxon>Basidiomycota</taxon>
        <taxon>Agaricomycotina</taxon>
        <taxon>Agaricomycetes</taxon>
        <taxon>Agaricomycetidae</taxon>
        <taxon>Agaricales</taxon>
        <taxon>Agaricineae</taxon>
        <taxon>Strophariaceae</taxon>
        <taxon>Psilocybe</taxon>
    </lineage>
</organism>
<dbReference type="EMBL" id="NHYD01003049">
    <property type="protein sequence ID" value="PPQ83110.1"/>
    <property type="molecule type" value="Genomic_DNA"/>
</dbReference>
<dbReference type="InParanoid" id="A0A409WX49"/>
<dbReference type="AlphaFoldDB" id="A0A409WX49"/>
<evidence type="ECO:0000313" key="3">
    <source>
        <dbReference type="Proteomes" id="UP000283269"/>
    </source>
</evidence>
<sequence length="257" mass="27310">MIVELKLQQHISGVPDIVGRMQHIHHSNEAKFDNIAEDNLNVQSGPTVQQNANDNPEFIHGQHTPTIMHVHAKGGLYMPSGGNCRLASLEGFVHFVEVAWAISSDEDLASDGADPNSVTSIEAVHHVLSHENLNILASVGATDAVAVWSNSSDSGADNSLGPVAKQQYSTILPNPITPPVGPAKLTAVWYSSDEDQSSYSASAPPSDRCLSQADSSTHAAQVHMAVDSVTPSPEEASGDFNNEQQAADADDTEEFVL</sequence>
<evidence type="ECO:0000313" key="2">
    <source>
        <dbReference type="EMBL" id="PPQ83110.1"/>
    </source>
</evidence>
<comment type="caution">
    <text evidence="2">The sequence shown here is derived from an EMBL/GenBank/DDBJ whole genome shotgun (WGS) entry which is preliminary data.</text>
</comment>
<reference evidence="2 3" key="1">
    <citation type="journal article" date="2018" name="Evol. Lett.">
        <title>Horizontal gene cluster transfer increased hallucinogenic mushroom diversity.</title>
        <authorList>
            <person name="Reynolds H.T."/>
            <person name="Vijayakumar V."/>
            <person name="Gluck-Thaler E."/>
            <person name="Korotkin H.B."/>
            <person name="Matheny P.B."/>
            <person name="Slot J.C."/>
        </authorList>
    </citation>
    <scope>NUCLEOTIDE SEQUENCE [LARGE SCALE GENOMIC DNA]</scope>
    <source>
        <strain evidence="2 3">2631</strain>
    </source>
</reference>
<dbReference type="Proteomes" id="UP000283269">
    <property type="component" value="Unassembled WGS sequence"/>
</dbReference>
<gene>
    <name evidence="2" type="ORF">CVT25_003786</name>
</gene>
<feature type="compositionally biased region" description="Acidic residues" evidence="1">
    <location>
        <begin position="248"/>
        <end position="257"/>
    </location>
</feature>
<keyword evidence="3" id="KW-1185">Reference proteome</keyword>
<name>A0A409WX49_PSICY</name>
<evidence type="ECO:0000256" key="1">
    <source>
        <dbReference type="SAM" id="MobiDB-lite"/>
    </source>
</evidence>
<proteinExistence type="predicted"/>
<protein>
    <submittedName>
        <fullName evidence="2">Uncharacterized protein</fullName>
    </submittedName>
</protein>
<feature type="region of interest" description="Disordered" evidence="1">
    <location>
        <begin position="196"/>
        <end position="257"/>
    </location>
</feature>